<dbReference type="OrthoDB" id="4062651at2759"/>
<gene>
    <name evidence="2" type="ORF">DHEL01_v201161</name>
</gene>
<proteinExistence type="predicted"/>
<dbReference type="STRING" id="158607.A0A2P5ID79"/>
<dbReference type="GO" id="GO:0004674">
    <property type="term" value="F:protein serine/threonine kinase activity"/>
    <property type="evidence" value="ECO:0007669"/>
    <property type="project" value="TreeGrafter"/>
</dbReference>
<evidence type="ECO:0000313" key="2">
    <source>
        <dbReference type="EMBL" id="POS80462.1"/>
    </source>
</evidence>
<dbReference type="InterPro" id="IPR000719">
    <property type="entry name" value="Prot_kinase_dom"/>
</dbReference>
<keyword evidence="2" id="KW-0418">Kinase</keyword>
<keyword evidence="3" id="KW-1185">Reference proteome</keyword>
<reference evidence="2" key="1">
    <citation type="submission" date="2017-09" db="EMBL/GenBank/DDBJ databases">
        <title>Polyketide synthases of a Diaporthe helianthi virulent isolate.</title>
        <authorList>
            <person name="Baroncelli R."/>
        </authorList>
    </citation>
    <scope>NUCLEOTIDE SEQUENCE [LARGE SCALE GENOMIC DNA]</scope>
    <source>
        <strain evidence="2">7/96</strain>
    </source>
</reference>
<dbReference type="PANTHER" id="PTHR24359">
    <property type="entry name" value="SERINE/THREONINE-PROTEIN KINASE SBK1"/>
    <property type="match status" value="1"/>
</dbReference>
<dbReference type="Pfam" id="PF00069">
    <property type="entry name" value="Pkinase"/>
    <property type="match status" value="1"/>
</dbReference>
<dbReference type="PANTHER" id="PTHR24359:SF37">
    <property type="entry name" value="PROTEIN KINASE DOMAIN-CONTAINING PROTEIN"/>
    <property type="match status" value="1"/>
</dbReference>
<evidence type="ECO:0000259" key="1">
    <source>
        <dbReference type="PROSITE" id="PS50011"/>
    </source>
</evidence>
<evidence type="ECO:0000313" key="3">
    <source>
        <dbReference type="Proteomes" id="UP000094444"/>
    </source>
</evidence>
<dbReference type="PROSITE" id="PS50011">
    <property type="entry name" value="PROTEIN_KINASE_DOM"/>
    <property type="match status" value="1"/>
</dbReference>
<dbReference type="EMBL" id="MAVT02000050">
    <property type="protein sequence ID" value="POS80462.1"/>
    <property type="molecule type" value="Genomic_DNA"/>
</dbReference>
<comment type="caution">
    <text evidence="2">The sequence shown here is derived from an EMBL/GenBank/DDBJ whole genome shotgun (WGS) entry which is preliminary data.</text>
</comment>
<feature type="domain" description="Protein kinase" evidence="1">
    <location>
        <begin position="1"/>
        <end position="241"/>
    </location>
</feature>
<dbReference type="InterPro" id="IPR011009">
    <property type="entry name" value="Kinase-like_dom_sf"/>
</dbReference>
<sequence length="290" mass="32406">MFYLIFPWAEADLQSYLGRKNPRPTIDHPTVQWLAEQCLGIADGLCQLHRHQTTYISSAWSDNDTNISGLYGNGRTDKVQLYGRHGDIKLQNILWFCDPKKVGDRGVLKIADFGLAEFKTSPARLYQGMGRIKFSPPYQPPECNVLGGRVGQSHDIWSLGCLYLELITWLLGGWELVKSFQVAREATYPEYHANVINGTFFTIVPGGVDGSGVAVVKPAVTEFIESLHSNASCTEYLHKFLYLIERDMLIIKPTKQTEKGGIGMPELTFQLRALCRQICDDPAFATTAAA</sequence>
<name>A0A2P5ID79_DIAHE</name>
<dbReference type="InParanoid" id="A0A2P5ID79"/>
<keyword evidence="2" id="KW-0808">Transferase</keyword>
<accession>A0A2P5ID79</accession>
<dbReference type="AlphaFoldDB" id="A0A2P5ID79"/>
<dbReference type="SUPFAM" id="SSF56112">
    <property type="entry name" value="Protein kinase-like (PK-like)"/>
    <property type="match status" value="1"/>
</dbReference>
<dbReference type="GO" id="GO:0005524">
    <property type="term" value="F:ATP binding"/>
    <property type="evidence" value="ECO:0007669"/>
    <property type="project" value="InterPro"/>
</dbReference>
<organism evidence="2 3">
    <name type="scientific">Diaporthe helianthi</name>
    <dbReference type="NCBI Taxonomy" id="158607"/>
    <lineage>
        <taxon>Eukaryota</taxon>
        <taxon>Fungi</taxon>
        <taxon>Dikarya</taxon>
        <taxon>Ascomycota</taxon>
        <taxon>Pezizomycotina</taxon>
        <taxon>Sordariomycetes</taxon>
        <taxon>Sordariomycetidae</taxon>
        <taxon>Diaporthales</taxon>
        <taxon>Diaporthaceae</taxon>
        <taxon>Diaporthe</taxon>
    </lineage>
</organism>
<dbReference type="Proteomes" id="UP000094444">
    <property type="component" value="Unassembled WGS sequence"/>
</dbReference>
<dbReference type="Gene3D" id="1.10.510.10">
    <property type="entry name" value="Transferase(Phosphotransferase) domain 1"/>
    <property type="match status" value="1"/>
</dbReference>
<protein>
    <submittedName>
        <fullName evidence="2">Protein kinase</fullName>
    </submittedName>
</protein>